<protein>
    <recommendedName>
        <fullName evidence="2">Endonuclease GajA/Old nuclease/RecF-like AAA domain-containing protein</fullName>
    </recommendedName>
</protein>
<keyword evidence="4" id="KW-1185">Reference proteome</keyword>
<dbReference type="InterPro" id="IPR027417">
    <property type="entry name" value="P-loop_NTPase"/>
</dbReference>
<dbReference type="InterPro" id="IPR051396">
    <property type="entry name" value="Bact_Antivir_Def_Nuclease"/>
</dbReference>
<keyword evidence="1" id="KW-0175">Coiled coil</keyword>
<dbReference type="InterPro" id="IPR041685">
    <property type="entry name" value="AAA_GajA/Old/RecF-like"/>
</dbReference>
<dbReference type="PANTHER" id="PTHR43581">
    <property type="entry name" value="ATP/GTP PHOSPHATASE"/>
    <property type="match status" value="1"/>
</dbReference>
<evidence type="ECO:0000256" key="1">
    <source>
        <dbReference type="SAM" id="Coils"/>
    </source>
</evidence>
<accession>A0ABN0H200</accession>
<name>A0ABN0H200_9FUSO</name>
<dbReference type="PANTHER" id="PTHR43581:SF2">
    <property type="entry name" value="EXCINUCLEASE ATPASE SUBUNIT"/>
    <property type="match status" value="1"/>
</dbReference>
<evidence type="ECO:0000313" key="3">
    <source>
        <dbReference type="EMBL" id="EJU08305.1"/>
    </source>
</evidence>
<sequence length="449" mass="52562">MNLELRNIGLIEQGELELNGITLIAAENDAGKSTIGKALFSLLFSTNNFKKRFLKDLKKRVRDNFLLYSYLSLSKNGFKDKNYKKLKKIEEDFIKITEKNLSNNCIVLEEFETIFSEMTIIIKELEEKCKEEIDVYKSLFTKNKRLEIKDLKEILNYDEIVKTVFQDSFEEEFETGISNIFSGFKDSYIKFKDDKEEIIEVNFNDSKIKNYKFKADVIGKYNVIYIESPILLDYLDEINKSENSEKISTPPAKVEVLKEAIKVEKKLDMIDKMLEGNKNYNEILKNIKSEVSGDLEYDKNVDKIIFKRFGKDISIKNIATGIKSFGILEILLKNNRLDSNTILVIDEPEVHLHPKWQIKYAEFLILISKKLGVRMLLNSHSPYFIRALDVYGEEYKFQDFIKFYTLLQDKKRISTKVVELNKDLSSIFKLLMEPYETFEKILAKSDKDD</sequence>
<comment type="caution">
    <text evidence="3">The sequence shown here is derived from an EMBL/GenBank/DDBJ whole genome shotgun (WGS) entry which is preliminary data.</text>
</comment>
<dbReference type="SUPFAM" id="SSF52540">
    <property type="entry name" value="P-loop containing nucleoside triphosphate hydrolases"/>
    <property type="match status" value="1"/>
</dbReference>
<reference evidence="4" key="1">
    <citation type="journal article" date="2012" name="J. Bacteriol.">
        <title>Draft Genome Sequence of Fusobacterium nucleatum ChDC F128, Isolated from a Periodontitis Lesion.</title>
        <authorList>
            <person name="Park S.N."/>
            <person name="Kong S.W."/>
            <person name="Kim H.S."/>
            <person name="Park M.S."/>
            <person name="Lee J.W."/>
            <person name="Cho E."/>
            <person name="Lim Y.K."/>
            <person name="Choi M.H."/>
            <person name="Chang Y.H."/>
            <person name="Shin J.H."/>
            <person name="Park H.S."/>
            <person name="Choi S.H."/>
            <person name="Kook J.K."/>
        </authorList>
    </citation>
    <scope>NUCLEOTIDE SEQUENCE [LARGE SCALE GENOMIC DNA]</scope>
    <source>
        <strain evidence="4">ChDC F128</strain>
    </source>
</reference>
<dbReference type="Proteomes" id="UP000004829">
    <property type="component" value="Unassembled WGS sequence"/>
</dbReference>
<proteinExistence type="predicted"/>
<dbReference type="RefSeq" id="WP_005916098.1">
    <property type="nucleotide sequence ID" value="NZ_ALVD01000002.1"/>
</dbReference>
<evidence type="ECO:0000313" key="4">
    <source>
        <dbReference type="Proteomes" id="UP000004829"/>
    </source>
</evidence>
<gene>
    <name evidence="3" type="ORF">B437_03271</name>
</gene>
<dbReference type="EMBL" id="ALVD01000002">
    <property type="protein sequence ID" value="EJU08305.1"/>
    <property type="molecule type" value="Genomic_DNA"/>
</dbReference>
<evidence type="ECO:0000259" key="2">
    <source>
        <dbReference type="Pfam" id="PF13175"/>
    </source>
</evidence>
<feature type="coiled-coil region" evidence="1">
    <location>
        <begin position="108"/>
        <end position="142"/>
    </location>
</feature>
<dbReference type="Pfam" id="PF13175">
    <property type="entry name" value="AAA_15"/>
    <property type="match status" value="1"/>
</dbReference>
<organism evidence="3 4">
    <name type="scientific">Fusobacterium hwasookii ChDC F128</name>
    <dbReference type="NCBI Taxonomy" id="1216362"/>
    <lineage>
        <taxon>Bacteria</taxon>
        <taxon>Fusobacteriati</taxon>
        <taxon>Fusobacteriota</taxon>
        <taxon>Fusobacteriia</taxon>
        <taxon>Fusobacteriales</taxon>
        <taxon>Fusobacteriaceae</taxon>
        <taxon>Fusobacterium</taxon>
    </lineage>
</organism>
<feature type="domain" description="Endonuclease GajA/Old nuclease/RecF-like AAA" evidence="2">
    <location>
        <begin position="2"/>
        <end position="385"/>
    </location>
</feature>
<dbReference type="Gene3D" id="3.40.50.300">
    <property type="entry name" value="P-loop containing nucleotide triphosphate hydrolases"/>
    <property type="match status" value="2"/>
</dbReference>